<keyword evidence="4" id="KW-1185">Reference proteome</keyword>
<feature type="region of interest" description="Disordered" evidence="1">
    <location>
        <begin position="302"/>
        <end position="326"/>
    </location>
</feature>
<evidence type="ECO:0000313" key="3">
    <source>
        <dbReference type="EMBL" id="CAG8754310.1"/>
    </source>
</evidence>
<sequence length="667" mass="76785">MDIDDVPKTDHPEDFAQLVKLLEFLSDPIIYPPKGKMQDNISLEVFVNICDHLPPQDLLMLSCVCKNFANMLNADIFSISSDIWKSSREHFTVFKDMDPPKGMSQKRFVQLLNFGKGCEICKSKEKKVQIYWPAFVRSCKDCIFEKAKSALQLEYEHQIDKNIIDGTPPLVPCPDDGGKTQYYWLPHAISAQKELQAKSESDSEELNKENIERHLLVTRYWNEQVTHQQNKVQTIVREFYEKKALNTSDMSNPVIKNLMSKITINPFVEQDFDSFIEELKTVVKRDDNSTNHTEHGYTIMDTIPSKDVKPNRSQKRDSLRTHPVDYELPRKEKEASVPLSKYTFDYGTPAIRPMPPIISNGQFMDTSGSQMKTINPIPSSQMKPIRPNPQINPVNAPPPVTSFQMNPINAPMANHQMNQINHHMPHIPPKPPMPQLLENFELPTFLKHYFRNCYTRFENLIGGRLRQNIKNHMTGISFLPWLGVFFQSAQNRNSQLIQRRQDIIKLLKNVVFAGTPKTKVNAPFTININDPIFRFLDCCESFKNPPFFQPNDNNKYDIILKLKQEAHMLNDSHKGGIEPRHILDVRGAVDRQLGNHPLFKCSKCRSTAGEGGVVKVYRKILTHLVAVHGIMDKQRQASYIEVDPKSVVNYIHFAFIPEIRPKNNIKL</sequence>
<protein>
    <submittedName>
        <fullName evidence="3">38222_t:CDS:1</fullName>
    </submittedName>
</protein>
<evidence type="ECO:0000259" key="2">
    <source>
        <dbReference type="SMART" id="SM00256"/>
    </source>
</evidence>
<dbReference type="SMART" id="SM00256">
    <property type="entry name" value="FBOX"/>
    <property type="match status" value="1"/>
</dbReference>
<name>A0ABN7VBJ3_GIGMA</name>
<dbReference type="EMBL" id="CAJVQB010012282">
    <property type="protein sequence ID" value="CAG8754310.1"/>
    <property type="molecule type" value="Genomic_DNA"/>
</dbReference>
<organism evidence="3 4">
    <name type="scientific">Gigaspora margarita</name>
    <dbReference type="NCBI Taxonomy" id="4874"/>
    <lineage>
        <taxon>Eukaryota</taxon>
        <taxon>Fungi</taxon>
        <taxon>Fungi incertae sedis</taxon>
        <taxon>Mucoromycota</taxon>
        <taxon>Glomeromycotina</taxon>
        <taxon>Glomeromycetes</taxon>
        <taxon>Diversisporales</taxon>
        <taxon>Gigasporaceae</taxon>
        <taxon>Gigaspora</taxon>
    </lineage>
</organism>
<proteinExistence type="predicted"/>
<feature type="compositionally biased region" description="Basic and acidic residues" evidence="1">
    <location>
        <begin position="304"/>
        <end position="326"/>
    </location>
</feature>
<dbReference type="InterPro" id="IPR001810">
    <property type="entry name" value="F-box_dom"/>
</dbReference>
<dbReference type="CDD" id="cd09917">
    <property type="entry name" value="F-box_SF"/>
    <property type="match status" value="1"/>
</dbReference>
<dbReference type="Pfam" id="PF00646">
    <property type="entry name" value="F-box"/>
    <property type="match status" value="1"/>
</dbReference>
<evidence type="ECO:0000256" key="1">
    <source>
        <dbReference type="SAM" id="MobiDB-lite"/>
    </source>
</evidence>
<comment type="caution">
    <text evidence="3">The sequence shown here is derived from an EMBL/GenBank/DDBJ whole genome shotgun (WGS) entry which is preliminary data.</text>
</comment>
<dbReference type="SUPFAM" id="SSF81383">
    <property type="entry name" value="F-box domain"/>
    <property type="match status" value="1"/>
</dbReference>
<dbReference type="InterPro" id="IPR036047">
    <property type="entry name" value="F-box-like_dom_sf"/>
</dbReference>
<gene>
    <name evidence="3" type="ORF">GMARGA_LOCUS16749</name>
</gene>
<reference evidence="3 4" key="1">
    <citation type="submission" date="2021-06" db="EMBL/GenBank/DDBJ databases">
        <authorList>
            <person name="Kallberg Y."/>
            <person name="Tangrot J."/>
            <person name="Rosling A."/>
        </authorList>
    </citation>
    <scope>NUCLEOTIDE SEQUENCE [LARGE SCALE GENOMIC DNA]</scope>
    <source>
        <strain evidence="3 4">120-4 pot B 10/14</strain>
    </source>
</reference>
<feature type="domain" description="F-box" evidence="2">
    <location>
        <begin position="41"/>
        <end position="81"/>
    </location>
</feature>
<dbReference type="Proteomes" id="UP000789901">
    <property type="component" value="Unassembled WGS sequence"/>
</dbReference>
<evidence type="ECO:0000313" key="4">
    <source>
        <dbReference type="Proteomes" id="UP000789901"/>
    </source>
</evidence>
<accession>A0ABN7VBJ3</accession>